<evidence type="ECO:0000313" key="4">
    <source>
        <dbReference type="Proteomes" id="UP000521872"/>
    </source>
</evidence>
<dbReference type="Pfam" id="PF04690">
    <property type="entry name" value="YABBY"/>
    <property type="match status" value="1"/>
</dbReference>
<keyword evidence="4" id="KW-1185">Reference proteome</keyword>
<gene>
    <name evidence="3" type="ORF">D9613_004186</name>
</gene>
<evidence type="ECO:0000313" key="3">
    <source>
        <dbReference type="EMBL" id="KAF4611923.1"/>
    </source>
</evidence>
<dbReference type="EMBL" id="JAACJL010000057">
    <property type="protein sequence ID" value="KAF4611923.1"/>
    <property type="molecule type" value="Genomic_DNA"/>
</dbReference>
<dbReference type="InterPro" id="IPR056775">
    <property type="entry name" value="YABBY_C"/>
</dbReference>
<accession>A0A8H4VJB7</accession>
<evidence type="ECO:0000256" key="1">
    <source>
        <dbReference type="SAM" id="MobiDB-lite"/>
    </source>
</evidence>
<comment type="caution">
    <text evidence="3">The sequence shown here is derived from an EMBL/GenBank/DDBJ whole genome shotgun (WGS) entry which is preliminary data.</text>
</comment>
<name>A0A8H4VJB7_9AGAR</name>
<feature type="region of interest" description="Disordered" evidence="1">
    <location>
        <begin position="1"/>
        <end position="29"/>
    </location>
</feature>
<proteinExistence type="predicted"/>
<dbReference type="Proteomes" id="UP000521872">
    <property type="component" value="Unassembled WGS sequence"/>
</dbReference>
<reference evidence="3 4" key="1">
    <citation type="submission" date="2019-12" db="EMBL/GenBank/DDBJ databases">
        <authorList>
            <person name="Floudas D."/>
            <person name="Bentzer J."/>
            <person name="Ahren D."/>
            <person name="Johansson T."/>
            <person name="Persson P."/>
            <person name="Tunlid A."/>
        </authorList>
    </citation>
    <scope>NUCLEOTIDE SEQUENCE [LARGE SCALE GENOMIC DNA]</scope>
    <source>
        <strain evidence="3 4">CBS 102.39</strain>
    </source>
</reference>
<dbReference type="InterPro" id="IPR036910">
    <property type="entry name" value="HMG_box_dom_sf"/>
</dbReference>
<protein>
    <recommendedName>
        <fullName evidence="2">YABBY protein C-terminal domain-containing protein</fullName>
    </recommendedName>
</protein>
<dbReference type="SUPFAM" id="SSF47095">
    <property type="entry name" value="HMG-box"/>
    <property type="match status" value="1"/>
</dbReference>
<dbReference type="Gene3D" id="1.10.30.10">
    <property type="entry name" value="High mobility group box domain"/>
    <property type="match status" value="1"/>
</dbReference>
<dbReference type="AlphaFoldDB" id="A0A8H4VJB7"/>
<feature type="domain" description="YABBY protein C-terminal" evidence="2">
    <location>
        <begin position="25"/>
        <end position="66"/>
    </location>
</feature>
<sequence length="75" mass="8215">MPPRANTKSAAADKPAKKTKSTGAKGTKKLSAFNKFIKSELARLKETEPDMTHQERFSKAAVNWKTAKENPKAVA</sequence>
<evidence type="ECO:0000259" key="2">
    <source>
        <dbReference type="Pfam" id="PF04690"/>
    </source>
</evidence>
<organism evidence="3 4">
    <name type="scientific">Agrocybe pediades</name>
    <dbReference type="NCBI Taxonomy" id="84607"/>
    <lineage>
        <taxon>Eukaryota</taxon>
        <taxon>Fungi</taxon>
        <taxon>Dikarya</taxon>
        <taxon>Basidiomycota</taxon>
        <taxon>Agaricomycotina</taxon>
        <taxon>Agaricomycetes</taxon>
        <taxon>Agaricomycetidae</taxon>
        <taxon>Agaricales</taxon>
        <taxon>Agaricineae</taxon>
        <taxon>Strophariaceae</taxon>
        <taxon>Agrocybe</taxon>
    </lineage>
</organism>